<gene>
    <name evidence="1" type="ORF">DBY38_02710</name>
</gene>
<dbReference type="EMBL" id="QAMZ01000014">
    <property type="protein sequence ID" value="PWL55033.1"/>
    <property type="molecule type" value="Genomic_DNA"/>
</dbReference>
<dbReference type="GeneID" id="90543972"/>
<dbReference type="AlphaFoldDB" id="A0A316MEP3"/>
<protein>
    <submittedName>
        <fullName evidence="1">Uncharacterized protein</fullName>
    </submittedName>
</protein>
<accession>A0A316MEP3</accession>
<dbReference type="Proteomes" id="UP000246114">
    <property type="component" value="Unassembled WGS sequence"/>
</dbReference>
<name>A0A316MEP3_9CLOT</name>
<organism evidence="1 2">
    <name type="scientific">Clostridium cadaveris</name>
    <dbReference type="NCBI Taxonomy" id="1529"/>
    <lineage>
        <taxon>Bacteria</taxon>
        <taxon>Bacillati</taxon>
        <taxon>Bacillota</taxon>
        <taxon>Clostridia</taxon>
        <taxon>Eubacteriales</taxon>
        <taxon>Clostridiaceae</taxon>
        <taxon>Clostridium</taxon>
    </lineage>
</organism>
<proteinExistence type="predicted"/>
<comment type="caution">
    <text evidence="1">The sequence shown here is derived from an EMBL/GenBank/DDBJ whole genome shotgun (WGS) entry which is preliminary data.</text>
</comment>
<evidence type="ECO:0000313" key="2">
    <source>
        <dbReference type="Proteomes" id="UP000246114"/>
    </source>
</evidence>
<dbReference type="RefSeq" id="WP_168972465.1">
    <property type="nucleotide sequence ID" value="NZ_CP076620.1"/>
</dbReference>
<sequence>MENSIDRFSQYISEQIYVELNKEKNIKLNELIEWKKELGLANSLKLDSYSMIKELLKNGVTYLDFYNRFKDRAYGIHPSRFDNKFKVNNYQRRKMIDTGFLEIAYYKEEEIYPGRIEKVPFLDAEAYFNLTKEDIEIWRADNIRGYNGKQMKMDI</sequence>
<reference evidence="1 2" key="1">
    <citation type="submission" date="2018-03" db="EMBL/GenBank/DDBJ databases">
        <title>The uncultured portion of the human microbiome is neutrally assembled.</title>
        <authorList>
            <person name="Jeraldo P."/>
            <person name="Boardman L."/>
            <person name="White B.A."/>
            <person name="Nelson H."/>
            <person name="Goldenfeld N."/>
            <person name="Chia N."/>
        </authorList>
    </citation>
    <scope>NUCLEOTIDE SEQUENCE [LARGE SCALE GENOMIC DNA]</scope>
    <source>
        <strain evidence="1">CIM:MAG 903</strain>
    </source>
</reference>
<evidence type="ECO:0000313" key="1">
    <source>
        <dbReference type="EMBL" id="PWL55033.1"/>
    </source>
</evidence>